<proteinExistence type="predicted"/>
<dbReference type="EMBL" id="UINC01139301">
    <property type="protein sequence ID" value="SVD25760.1"/>
    <property type="molecule type" value="Genomic_DNA"/>
</dbReference>
<dbReference type="AlphaFoldDB" id="A0A382TUL7"/>
<accession>A0A382TUL7</accession>
<gene>
    <name evidence="1" type="ORF">METZ01_LOCUS378614</name>
</gene>
<organism evidence="1">
    <name type="scientific">marine metagenome</name>
    <dbReference type="NCBI Taxonomy" id="408172"/>
    <lineage>
        <taxon>unclassified sequences</taxon>
        <taxon>metagenomes</taxon>
        <taxon>ecological metagenomes</taxon>
    </lineage>
</organism>
<protein>
    <submittedName>
        <fullName evidence="1">Uncharacterized protein</fullName>
    </submittedName>
</protein>
<reference evidence="1" key="1">
    <citation type="submission" date="2018-05" db="EMBL/GenBank/DDBJ databases">
        <authorList>
            <person name="Lanie J.A."/>
            <person name="Ng W.-L."/>
            <person name="Kazmierczak K.M."/>
            <person name="Andrzejewski T.M."/>
            <person name="Davidsen T.M."/>
            <person name="Wayne K.J."/>
            <person name="Tettelin H."/>
            <person name="Glass J.I."/>
            <person name="Rusch D."/>
            <person name="Podicherti R."/>
            <person name="Tsui H.-C.T."/>
            <person name="Winkler M.E."/>
        </authorList>
    </citation>
    <scope>NUCLEOTIDE SEQUENCE</scope>
</reference>
<sequence>MKYIFQSLTASLSILHTISFSDTKLMPYFTYNHHW</sequence>
<name>A0A382TUL7_9ZZZZ</name>
<evidence type="ECO:0000313" key="1">
    <source>
        <dbReference type="EMBL" id="SVD25760.1"/>
    </source>
</evidence>